<evidence type="ECO:0000313" key="2">
    <source>
        <dbReference type="EMBL" id="KFM66026.1"/>
    </source>
</evidence>
<keyword evidence="1" id="KW-0732">Signal</keyword>
<feature type="chain" id="PRO_5001829794" evidence="1">
    <location>
        <begin position="29"/>
        <end position="85"/>
    </location>
</feature>
<dbReference type="Proteomes" id="UP000054359">
    <property type="component" value="Unassembled WGS sequence"/>
</dbReference>
<sequence length="85" mass="8973">MHAQRKATFLLGIIIATFMFELVAIAEAGGGGGGGGHKKGGHQNNMEELLILTGILAKVLQKQGGGHHKSHPIPIPIFIPMHHHG</sequence>
<proteinExistence type="predicted"/>
<evidence type="ECO:0000256" key="1">
    <source>
        <dbReference type="SAM" id="SignalP"/>
    </source>
</evidence>
<keyword evidence="3" id="KW-1185">Reference proteome</keyword>
<accession>A0A087TLN7</accession>
<feature type="non-terminal residue" evidence="2">
    <location>
        <position position="85"/>
    </location>
</feature>
<dbReference type="OMA" id="IATFMFE"/>
<name>A0A087TLN7_STEMI</name>
<reference evidence="2 3" key="1">
    <citation type="submission" date="2013-11" db="EMBL/GenBank/DDBJ databases">
        <title>Genome sequencing of Stegodyphus mimosarum.</title>
        <authorList>
            <person name="Bechsgaard J."/>
        </authorList>
    </citation>
    <scope>NUCLEOTIDE SEQUENCE [LARGE SCALE GENOMIC DNA]</scope>
</reference>
<organism evidence="2 3">
    <name type="scientific">Stegodyphus mimosarum</name>
    <name type="common">African social velvet spider</name>
    <dbReference type="NCBI Taxonomy" id="407821"/>
    <lineage>
        <taxon>Eukaryota</taxon>
        <taxon>Metazoa</taxon>
        <taxon>Ecdysozoa</taxon>
        <taxon>Arthropoda</taxon>
        <taxon>Chelicerata</taxon>
        <taxon>Arachnida</taxon>
        <taxon>Araneae</taxon>
        <taxon>Araneomorphae</taxon>
        <taxon>Entelegynae</taxon>
        <taxon>Eresoidea</taxon>
        <taxon>Eresidae</taxon>
        <taxon>Stegodyphus</taxon>
    </lineage>
</organism>
<protein>
    <submittedName>
        <fullName evidence="2">Uncharacterized protein</fullName>
    </submittedName>
</protein>
<dbReference type="EMBL" id="KK115780">
    <property type="protein sequence ID" value="KFM66026.1"/>
    <property type="molecule type" value="Genomic_DNA"/>
</dbReference>
<gene>
    <name evidence="2" type="ORF">X975_22549</name>
</gene>
<evidence type="ECO:0000313" key="3">
    <source>
        <dbReference type="Proteomes" id="UP000054359"/>
    </source>
</evidence>
<feature type="signal peptide" evidence="1">
    <location>
        <begin position="1"/>
        <end position="28"/>
    </location>
</feature>
<dbReference type="AlphaFoldDB" id="A0A087TLN7"/>